<sequence length="21" mass="2233">MAPKALPLPDGSLANIKDFYA</sequence>
<protein>
    <submittedName>
        <fullName evidence="1">Uncharacterized protein</fullName>
    </submittedName>
</protein>
<name>A0A1R3GQM5_COCAP</name>
<proteinExistence type="predicted"/>
<dbReference type="EMBL" id="AWWV01013701">
    <property type="protein sequence ID" value="OMO60414.1"/>
    <property type="molecule type" value="Genomic_DNA"/>
</dbReference>
<gene>
    <name evidence="1" type="ORF">CCACVL1_24176</name>
</gene>
<dbReference type="AlphaFoldDB" id="A0A1R3GQM5"/>
<evidence type="ECO:0000313" key="1">
    <source>
        <dbReference type="EMBL" id="OMO60414.1"/>
    </source>
</evidence>
<comment type="caution">
    <text evidence="1">The sequence shown here is derived from an EMBL/GenBank/DDBJ whole genome shotgun (WGS) entry which is preliminary data.</text>
</comment>
<keyword evidence="2" id="KW-1185">Reference proteome</keyword>
<reference evidence="1 2" key="1">
    <citation type="submission" date="2013-09" db="EMBL/GenBank/DDBJ databases">
        <title>Corchorus capsularis genome sequencing.</title>
        <authorList>
            <person name="Alam M."/>
            <person name="Haque M.S."/>
            <person name="Islam M.S."/>
            <person name="Emdad E.M."/>
            <person name="Islam M.M."/>
            <person name="Ahmed B."/>
            <person name="Halim A."/>
            <person name="Hossen Q.M.M."/>
            <person name="Hossain M.Z."/>
            <person name="Ahmed R."/>
            <person name="Khan M.M."/>
            <person name="Islam R."/>
            <person name="Rashid M.M."/>
            <person name="Khan S.A."/>
            <person name="Rahman M.S."/>
            <person name="Alam M."/>
        </authorList>
    </citation>
    <scope>NUCLEOTIDE SEQUENCE [LARGE SCALE GENOMIC DNA]</scope>
    <source>
        <strain evidence="2">cv. CVL-1</strain>
        <tissue evidence="1">Whole seedling</tissue>
    </source>
</reference>
<evidence type="ECO:0000313" key="2">
    <source>
        <dbReference type="Proteomes" id="UP000188268"/>
    </source>
</evidence>
<dbReference type="Gramene" id="OMO60414">
    <property type="protein sequence ID" value="OMO60414"/>
    <property type="gene ID" value="CCACVL1_24176"/>
</dbReference>
<dbReference type="Proteomes" id="UP000188268">
    <property type="component" value="Unassembled WGS sequence"/>
</dbReference>
<accession>A0A1R3GQM5</accession>
<organism evidence="1 2">
    <name type="scientific">Corchorus capsularis</name>
    <name type="common">Jute</name>
    <dbReference type="NCBI Taxonomy" id="210143"/>
    <lineage>
        <taxon>Eukaryota</taxon>
        <taxon>Viridiplantae</taxon>
        <taxon>Streptophyta</taxon>
        <taxon>Embryophyta</taxon>
        <taxon>Tracheophyta</taxon>
        <taxon>Spermatophyta</taxon>
        <taxon>Magnoliopsida</taxon>
        <taxon>eudicotyledons</taxon>
        <taxon>Gunneridae</taxon>
        <taxon>Pentapetalae</taxon>
        <taxon>rosids</taxon>
        <taxon>malvids</taxon>
        <taxon>Malvales</taxon>
        <taxon>Malvaceae</taxon>
        <taxon>Grewioideae</taxon>
        <taxon>Apeibeae</taxon>
        <taxon>Corchorus</taxon>
    </lineage>
</organism>